<name>A0A2G5VRI0_9PELO</name>
<dbReference type="InterPro" id="IPR012885">
    <property type="entry name" value="F-box_Sdz-33"/>
</dbReference>
<dbReference type="AlphaFoldDB" id="A0A2G5VRI0"/>
<organism evidence="2 3">
    <name type="scientific">Caenorhabditis nigoni</name>
    <dbReference type="NCBI Taxonomy" id="1611254"/>
    <lineage>
        <taxon>Eukaryota</taxon>
        <taxon>Metazoa</taxon>
        <taxon>Ecdysozoa</taxon>
        <taxon>Nematoda</taxon>
        <taxon>Chromadorea</taxon>
        <taxon>Rhabditida</taxon>
        <taxon>Rhabditina</taxon>
        <taxon>Rhabditomorpha</taxon>
        <taxon>Rhabditoidea</taxon>
        <taxon>Rhabditidae</taxon>
        <taxon>Peloderinae</taxon>
        <taxon>Caenorhabditis</taxon>
    </lineage>
</organism>
<dbReference type="InterPro" id="IPR001810">
    <property type="entry name" value="F-box_dom"/>
</dbReference>
<dbReference type="Pfam" id="PF00646">
    <property type="entry name" value="F-box"/>
    <property type="match status" value="1"/>
</dbReference>
<gene>
    <name evidence="2" type="primary">Cnig_chr_I.g3680</name>
    <name evidence="2" type="ORF">B9Z55_003680</name>
</gene>
<sequence>MPIALLNFPTDLLREVFKLCDPFELYKLSKCSKKTQKSIKSGGTKTWKLQFSGGNRIVTSADGLRYTFDGTQKPDKFFKIKHVTRNRSCMSIQFDDPFDVFFYLLDTFRIRVVETLGIHLGGYEVYSKAVRELIQRNIEIEEVHINYNPEVQDVDKLMPLLNQMNITQKFECRQKFPSEFRHQLDNFPTRILLHNSFWFDISQLLECTCVRIELQESILSNQDIDAFFQKWKKPGTFPNLRFLKIVSKNIDDKSPILGMIPPILHVTRARTAISWGADRVEDYVRVTKDDGAVGFLNVQLGDWPTLKFLV</sequence>
<proteinExistence type="predicted"/>
<reference evidence="3" key="1">
    <citation type="submission" date="2017-10" db="EMBL/GenBank/DDBJ databases">
        <title>Rapid genome shrinkage in a self-fertile nematode reveals novel sperm competition proteins.</title>
        <authorList>
            <person name="Yin D."/>
            <person name="Schwarz E.M."/>
            <person name="Thomas C.G."/>
            <person name="Felde R.L."/>
            <person name="Korf I.F."/>
            <person name="Cutter A.D."/>
            <person name="Schartner C.M."/>
            <person name="Ralston E.J."/>
            <person name="Meyer B.J."/>
            <person name="Haag E.S."/>
        </authorList>
    </citation>
    <scope>NUCLEOTIDE SEQUENCE [LARGE SCALE GENOMIC DNA]</scope>
    <source>
        <strain evidence="3">JU1422</strain>
    </source>
</reference>
<dbReference type="Proteomes" id="UP000230233">
    <property type="component" value="Chromosome I"/>
</dbReference>
<dbReference type="EMBL" id="PDUG01000001">
    <property type="protein sequence ID" value="PIC54419.1"/>
    <property type="molecule type" value="Genomic_DNA"/>
</dbReference>
<dbReference type="PANTHER" id="PTHR21503">
    <property type="entry name" value="F-BOX-CONTAINING HYPOTHETICAL PROTEIN C.ELEGANS"/>
    <property type="match status" value="1"/>
</dbReference>
<feature type="domain" description="F-box" evidence="1">
    <location>
        <begin position="2"/>
        <end position="50"/>
    </location>
</feature>
<dbReference type="PROSITE" id="PS50181">
    <property type="entry name" value="FBOX"/>
    <property type="match status" value="1"/>
</dbReference>
<dbReference type="Pfam" id="PF07735">
    <property type="entry name" value="FBA_2"/>
    <property type="match status" value="1"/>
</dbReference>
<evidence type="ECO:0000313" key="2">
    <source>
        <dbReference type="EMBL" id="PIC54419.1"/>
    </source>
</evidence>
<dbReference type="OrthoDB" id="10367843at2759"/>
<evidence type="ECO:0000313" key="3">
    <source>
        <dbReference type="Proteomes" id="UP000230233"/>
    </source>
</evidence>
<keyword evidence="3" id="KW-1185">Reference proteome</keyword>
<evidence type="ECO:0000259" key="1">
    <source>
        <dbReference type="PROSITE" id="PS50181"/>
    </source>
</evidence>
<comment type="caution">
    <text evidence="2">The sequence shown here is derived from an EMBL/GenBank/DDBJ whole genome shotgun (WGS) entry which is preliminary data.</text>
</comment>
<protein>
    <recommendedName>
        <fullName evidence="1">F-box domain-containing protein</fullName>
    </recommendedName>
</protein>
<dbReference type="PANTHER" id="PTHR21503:SF52">
    <property type="entry name" value="F-BOX DOMAIN-CONTAINING PROTEIN"/>
    <property type="match status" value="1"/>
</dbReference>
<accession>A0A2G5VRI0</accession>